<gene>
    <name evidence="1" type="ORF">MILVUS5_LOCUS20868</name>
</gene>
<proteinExistence type="predicted"/>
<sequence>MDSKNAMLILGLMAMVFLISSEVSARDLTETSTDTKKEIVKQTNEVNDAKYGGGYRNGGGNYNNGGGNYHNGGGNYHNGGGNYHNGGGNYHNGGGNYHNGGGHHGGGYCQYNCCGGYSYGSCRRCCSYAGEAVDVQVEGNTHN</sequence>
<keyword evidence="2" id="KW-1185">Reference proteome</keyword>
<reference evidence="1" key="1">
    <citation type="submission" date="2023-10" db="EMBL/GenBank/DDBJ databases">
        <authorList>
            <person name="Rodriguez Cubillos JULIANA M."/>
            <person name="De Vega J."/>
        </authorList>
    </citation>
    <scope>NUCLEOTIDE SEQUENCE</scope>
</reference>
<organism evidence="1 2">
    <name type="scientific">Trifolium pratense</name>
    <name type="common">Red clover</name>
    <dbReference type="NCBI Taxonomy" id="57577"/>
    <lineage>
        <taxon>Eukaryota</taxon>
        <taxon>Viridiplantae</taxon>
        <taxon>Streptophyta</taxon>
        <taxon>Embryophyta</taxon>
        <taxon>Tracheophyta</taxon>
        <taxon>Spermatophyta</taxon>
        <taxon>Magnoliopsida</taxon>
        <taxon>eudicotyledons</taxon>
        <taxon>Gunneridae</taxon>
        <taxon>Pentapetalae</taxon>
        <taxon>rosids</taxon>
        <taxon>fabids</taxon>
        <taxon>Fabales</taxon>
        <taxon>Fabaceae</taxon>
        <taxon>Papilionoideae</taxon>
        <taxon>50 kb inversion clade</taxon>
        <taxon>NPAAA clade</taxon>
        <taxon>Hologalegina</taxon>
        <taxon>IRL clade</taxon>
        <taxon>Trifolieae</taxon>
        <taxon>Trifolium</taxon>
    </lineage>
</organism>
<name>A0ACB0K8C6_TRIPR</name>
<dbReference type="Proteomes" id="UP001177021">
    <property type="component" value="Unassembled WGS sequence"/>
</dbReference>
<dbReference type="EMBL" id="CASHSV030000206">
    <property type="protein sequence ID" value="CAJ2653531.1"/>
    <property type="molecule type" value="Genomic_DNA"/>
</dbReference>
<accession>A0ACB0K8C6</accession>
<comment type="caution">
    <text evidence="1">The sequence shown here is derived from an EMBL/GenBank/DDBJ whole genome shotgun (WGS) entry which is preliminary data.</text>
</comment>
<evidence type="ECO:0000313" key="1">
    <source>
        <dbReference type="EMBL" id="CAJ2653531.1"/>
    </source>
</evidence>
<evidence type="ECO:0000313" key="2">
    <source>
        <dbReference type="Proteomes" id="UP001177021"/>
    </source>
</evidence>
<protein>
    <submittedName>
        <fullName evidence="1">Uncharacterized protein</fullName>
    </submittedName>
</protein>